<dbReference type="AlphaFoldDB" id="A0A915HIT1"/>
<dbReference type="Proteomes" id="UP000887565">
    <property type="component" value="Unplaced"/>
</dbReference>
<organism evidence="1 2">
    <name type="scientific">Romanomermis culicivorax</name>
    <name type="common">Nematode worm</name>
    <dbReference type="NCBI Taxonomy" id="13658"/>
    <lineage>
        <taxon>Eukaryota</taxon>
        <taxon>Metazoa</taxon>
        <taxon>Ecdysozoa</taxon>
        <taxon>Nematoda</taxon>
        <taxon>Enoplea</taxon>
        <taxon>Dorylaimia</taxon>
        <taxon>Mermithida</taxon>
        <taxon>Mermithoidea</taxon>
        <taxon>Mermithidae</taxon>
        <taxon>Romanomermis</taxon>
    </lineage>
</organism>
<accession>A0A915HIT1</accession>
<dbReference type="WBParaSite" id="nRc.2.0.1.t01495-RA">
    <property type="protein sequence ID" value="nRc.2.0.1.t01495-RA"/>
    <property type="gene ID" value="nRc.2.0.1.g01495"/>
</dbReference>
<name>A0A915HIT1_ROMCU</name>
<sequence length="84" mass="9382">MDVQDWTPCMPGKLCIGGECIEHPDASHYIAPESHPAGVRVMCNSSRTCVRIDGTLIEGELAQHYMSCEKRSCESHSKPDRNMF</sequence>
<protein>
    <submittedName>
        <fullName evidence="2">Uncharacterized protein</fullName>
    </submittedName>
</protein>
<evidence type="ECO:0000313" key="2">
    <source>
        <dbReference type="WBParaSite" id="nRc.2.0.1.t01495-RA"/>
    </source>
</evidence>
<proteinExistence type="predicted"/>
<reference evidence="2" key="1">
    <citation type="submission" date="2022-11" db="UniProtKB">
        <authorList>
            <consortium name="WormBaseParasite"/>
        </authorList>
    </citation>
    <scope>IDENTIFICATION</scope>
</reference>
<keyword evidence="1" id="KW-1185">Reference proteome</keyword>
<evidence type="ECO:0000313" key="1">
    <source>
        <dbReference type="Proteomes" id="UP000887565"/>
    </source>
</evidence>